<protein>
    <submittedName>
        <fullName evidence="3">OLC1v1013677C1</fullName>
    </submittedName>
</protein>
<reference evidence="3" key="1">
    <citation type="submission" date="2023-03" db="EMBL/GenBank/DDBJ databases">
        <authorList>
            <person name="Julca I."/>
        </authorList>
    </citation>
    <scope>NUCLEOTIDE SEQUENCE</scope>
</reference>
<sequence length="572" mass="65032">MFLSLFPPKGRHLLVRRLHSAKQFTNPSGEDILFRAICTNLRQKKWKFLDSVLPSMTSSTVCRVFHEFRNSPPVILEVYYRIGGVRYILDSLTSCGIVIHLMVNSKRYDEALCLIKELMIAKGHSPLDVLKTLLNSQRDFDFSGCAAFETLVRACTDVGSSRGAYEVIKQLRMEGFQVSVHAWNNFLNHLLKVGDVAQFWRVRKEMISYSYVENVITFNWTIYALCKEHRVIEAISVFYRMLKNGIIPNDVTLNMLIHGACWIGDCDMALKLIQKIVIHWLYKEGDVVGASVLIADMFKRNICPDRYTYSTLISGLFRNGQINEALKHYTYILEKNLIEDAFSHNIVINYLCRTKNISRAKQILCSMFVRGLVPDLGTYGSLIDSYCKAGDMENALQTYNDMILSAKKNPNLVIFNSIMDGICKEISVDAGKAFLSGMRDTGLFDVITFNTLLNSYCAGGQVDNALNLLASMRKEGISFNRVTFNIMVNFFCKVGSFQQAKKLVNVMRAQGINLDGVTYATFITCAMKERRGAEEVIELHDFLVLQGVIPDTQIYKEIIRPLLLLQNEHMLT</sequence>
<accession>A0AAV1DZQ0</accession>
<proteinExistence type="predicted"/>
<name>A0AAV1DZQ0_OLDCO</name>
<keyword evidence="1" id="KW-0677">Repeat</keyword>
<feature type="repeat" description="PPR" evidence="2">
    <location>
        <begin position="305"/>
        <end position="339"/>
    </location>
</feature>
<dbReference type="GO" id="GO:0003729">
    <property type="term" value="F:mRNA binding"/>
    <property type="evidence" value="ECO:0007669"/>
    <property type="project" value="TreeGrafter"/>
</dbReference>
<dbReference type="Gene3D" id="1.25.40.10">
    <property type="entry name" value="Tetratricopeptide repeat domain"/>
    <property type="match status" value="4"/>
</dbReference>
<dbReference type="Pfam" id="PF12854">
    <property type="entry name" value="PPR_1"/>
    <property type="match status" value="1"/>
</dbReference>
<dbReference type="AlphaFoldDB" id="A0AAV1DZQ0"/>
<feature type="repeat" description="PPR" evidence="2">
    <location>
        <begin position="375"/>
        <end position="409"/>
    </location>
</feature>
<evidence type="ECO:0000256" key="1">
    <source>
        <dbReference type="ARBA" id="ARBA00022737"/>
    </source>
</evidence>
<dbReference type="PANTHER" id="PTHR47932:SF63">
    <property type="entry name" value="OS08G0290000 PROTEIN"/>
    <property type="match status" value="1"/>
</dbReference>
<organism evidence="3 4">
    <name type="scientific">Oldenlandia corymbosa var. corymbosa</name>
    <dbReference type="NCBI Taxonomy" id="529605"/>
    <lineage>
        <taxon>Eukaryota</taxon>
        <taxon>Viridiplantae</taxon>
        <taxon>Streptophyta</taxon>
        <taxon>Embryophyta</taxon>
        <taxon>Tracheophyta</taxon>
        <taxon>Spermatophyta</taxon>
        <taxon>Magnoliopsida</taxon>
        <taxon>eudicotyledons</taxon>
        <taxon>Gunneridae</taxon>
        <taxon>Pentapetalae</taxon>
        <taxon>asterids</taxon>
        <taxon>lamiids</taxon>
        <taxon>Gentianales</taxon>
        <taxon>Rubiaceae</taxon>
        <taxon>Rubioideae</taxon>
        <taxon>Spermacoceae</taxon>
        <taxon>Hedyotis-Oldenlandia complex</taxon>
        <taxon>Oldenlandia</taxon>
    </lineage>
</organism>
<dbReference type="Pfam" id="PF13041">
    <property type="entry name" value="PPR_2"/>
    <property type="match status" value="3"/>
</dbReference>
<feature type="repeat" description="PPR" evidence="2">
    <location>
        <begin position="340"/>
        <end position="374"/>
    </location>
</feature>
<keyword evidence="4" id="KW-1185">Reference proteome</keyword>
<dbReference type="InterPro" id="IPR011990">
    <property type="entry name" value="TPR-like_helical_dom_sf"/>
</dbReference>
<dbReference type="PANTHER" id="PTHR47932">
    <property type="entry name" value="ATPASE EXPRESSION PROTEIN 3"/>
    <property type="match status" value="1"/>
</dbReference>
<dbReference type="InterPro" id="IPR002885">
    <property type="entry name" value="PPR_rpt"/>
</dbReference>
<dbReference type="EMBL" id="OX459124">
    <property type="protein sequence ID" value="CAI9113134.1"/>
    <property type="molecule type" value="Genomic_DNA"/>
</dbReference>
<evidence type="ECO:0000256" key="2">
    <source>
        <dbReference type="PROSITE-ProRule" id="PRU00708"/>
    </source>
</evidence>
<dbReference type="NCBIfam" id="TIGR00756">
    <property type="entry name" value="PPR"/>
    <property type="match status" value="6"/>
</dbReference>
<feature type="repeat" description="PPR" evidence="2">
    <location>
        <begin position="480"/>
        <end position="514"/>
    </location>
</feature>
<evidence type="ECO:0000313" key="3">
    <source>
        <dbReference type="EMBL" id="CAI9113134.1"/>
    </source>
</evidence>
<evidence type="ECO:0000313" key="4">
    <source>
        <dbReference type="Proteomes" id="UP001161247"/>
    </source>
</evidence>
<feature type="repeat" description="PPR" evidence="2">
    <location>
        <begin position="445"/>
        <end position="479"/>
    </location>
</feature>
<dbReference type="Proteomes" id="UP001161247">
    <property type="component" value="Chromosome 7"/>
</dbReference>
<gene>
    <name evidence="3" type="ORF">OLC1_LOCUS20195</name>
</gene>
<dbReference type="PROSITE" id="PS51375">
    <property type="entry name" value="PPR"/>
    <property type="match status" value="6"/>
</dbReference>
<feature type="repeat" description="PPR" evidence="2">
    <location>
        <begin position="214"/>
        <end position="248"/>
    </location>
</feature>